<dbReference type="EnsemblMetazoa" id="CLYHEMT002631.3">
    <property type="protein sequence ID" value="CLYHEMP002631.3"/>
    <property type="gene ID" value="CLYHEMG002631"/>
</dbReference>
<feature type="domain" description="Gamma-secretase-activating protein C-terminal" evidence="1">
    <location>
        <begin position="722"/>
        <end position="828"/>
    </location>
</feature>
<sequence length="939" mass="108607">MIDFNQLEDFCPILKEQAQLLIQDFITEQGLNEQLCQAMLTEFSEWNYDTKLIGKEPNNILLFSWQCLECPISKTFIACYQTTSKLSKLLFHQEKALEVVNASLNDNETLLAFTTVESASKLDRDSTGQFDHTFSSYIAEIAPQNRVFSLNIEWNTYQKVQFLSHTLKSKDNVYHMIFCNHKNSIQLYELHLKRAGDGNIIMTQQPSTKQIAGQFLWSMFDSNNQRLYYLQLLPKDEEELEAAAVVTAIDFKLDGIYEYVMNFILPIKLRMELLRNRSYYNVDHFSNIISCQTFKMNILTEERGSFYVCFQHQVTSTKYTEEESSEDDQSVISESSTSHDSILQSSGTTDSCFVNYTVICVHGAYSAHCSSVLPYDDDCNEPQIHFMLFSDYLLAFIPGSFLHFLDMSCEHEPVHNLLIRRKSCLPKMPIRNKTDYKFVPFMSESDSGDSKTEHLKLLEITTLCVYNLTLNAASMYKFFLSSKPQIRLSILHGCLNHFNHSKLTKKVLARICQDPANSDSLLMLKEYLVLAPYVELRKSVSLLDMKVFPFTTQSCYRGQVERNSSGRRDVYLSYKTFKEDLVIQIQKVFRCCLTGFWRTLLKIMTHESQYRNKRVSLSIFYMAGIDVEESAITFKAARGGRRNTSFVVIPRPSVGTLDDSTLHGVDKLSIDDSAIDEDRKFNENLNAIATQLIANYVSRHFGQDMKPRIDDLCLNYMEHRCESIEQLWKVVLKSLDLSDEGVRFCTLDTPSDELELAAFQLVERVKVICDQLCYPQLNRMNDLLCSLSFRSLRRFQFVRYVDACVFKVNINFVRRVIKEVPENNEKSQLIEILLGKLSKTEVQKILLEWNNPIGRKYLSEYVSWKMPFNEIHTPNNTNFEQVFPNGDEFMPLKTLLHAFKVHGKTSAMFGGSRRDKKQNDMLAETALYETNMLLKPSDE</sequence>
<evidence type="ECO:0000313" key="3">
    <source>
        <dbReference type="Proteomes" id="UP000594262"/>
    </source>
</evidence>
<dbReference type="GO" id="GO:1902004">
    <property type="term" value="P:positive regulation of amyloid-beta formation"/>
    <property type="evidence" value="ECO:0007669"/>
    <property type="project" value="TreeGrafter"/>
</dbReference>
<dbReference type="InterPro" id="IPR026172">
    <property type="entry name" value="GSAP_fam"/>
</dbReference>
<dbReference type="GeneID" id="136817357"/>
<dbReference type="Pfam" id="PF14959">
    <property type="entry name" value="GSAP-16"/>
    <property type="match status" value="1"/>
</dbReference>
<proteinExistence type="predicted"/>
<evidence type="ECO:0000259" key="1">
    <source>
        <dbReference type="Pfam" id="PF14959"/>
    </source>
</evidence>
<evidence type="ECO:0000313" key="2">
    <source>
        <dbReference type="EnsemblMetazoa" id="CLYHEMP002631.3"/>
    </source>
</evidence>
<dbReference type="GO" id="GO:0005802">
    <property type="term" value="C:trans-Golgi network"/>
    <property type="evidence" value="ECO:0007669"/>
    <property type="project" value="TreeGrafter"/>
</dbReference>
<dbReference type="Proteomes" id="UP000594262">
    <property type="component" value="Unplaced"/>
</dbReference>
<dbReference type="OrthoDB" id="9997853at2759"/>
<dbReference type="PANTHER" id="PTHR13630:SF1">
    <property type="entry name" value="GAMMA-SECRETASE-ACTIVATING PROTEIN"/>
    <property type="match status" value="1"/>
</dbReference>
<dbReference type="InterPro" id="IPR028010">
    <property type="entry name" value="GSAP_C_dom"/>
</dbReference>
<reference evidence="2" key="1">
    <citation type="submission" date="2021-01" db="UniProtKB">
        <authorList>
            <consortium name="EnsemblMetazoa"/>
        </authorList>
    </citation>
    <scope>IDENTIFICATION</scope>
</reference>
<accession>A0A7M5TVY0</accession>
<dbReference type="PANTHER" id="PTHR13630">
    <property type="entry name" value="GAMMA-SECRETASE-ACTIVATING PROTEIN"/>
    <property type="match status" value="1"/>
</dbReference>
<name>A0A7M5TVY0_9CNID</name>
<organism evidence="2 3">
    <name type="scientific">Clytia hemisphaerica</name>
    <dbReference type="NCBI Taxonomy" id="252671"/>
    <lineage>
        <taxon>Eukaryota</taxon>
        <taxon>Metazoa</taxon>
        <taxon>Cnidaria</taxon>
        <taxon>Hydrozoa</taxon>
        <taxon>Hydroidolina</taxon>
        <taxon>Leptothecata</taxon>
        <taxon>Obeliida</taxon>
        <taxon>Clytiidae</taxon>
        <taxon>Clytia</taxon>
    </lineage>
</organism>
<protein>
    <recommendedName>
        <fullName evidence="1">Gamma-secretase-activating protein C-terminal domain-containing protein</fullName>
    </recommendedName>
</protein>
<keyword evidence="3" id="KW-1185">Reference proteome</keyword>
<dbReference type="RefSeq" id="XP_066929798.1">
    <property type="nucleotide sequence ID" value="XM_067073697.1"/>
</dbReference>
<dbReference type="AlphaFoldDB" id="A0A7M5TVY0"/>